<keyword evidence="2" id="KW-0812">Transmembrane</keyword>
<evidence type="ECO:0000256" key="2">
    <source>
        <dbReference type="SAM" id="Phobius"/>
    </source>
</evidence>
<evidence type="ECO:0000256" key="1">
    <source>
        <dbReference type="SAM" id="MobiDB-lite"/>
    </source>
</evidence>
<keyword evidence="2" id="KW-0472">Membrane</keyword>
<feature type="transmembrane region" description="Helical" evidence="2">
    <location>
        <begin position="91"/>
        <end position="113"/>
    </location>
</feature>
<keyword evidence="4" id="KW-1185">Reference proteome</keyword>
<protein>
    <submittedName>
        <fullName evidence="3">Uncharacterized protein</fullName>
    </submittedName>
</protein>
<dbReference type="EMBL" id="MU859183">
    <property type="protein sequence ID" value="KAK3950274.1"/>
    <property type="molecule type" value="Genomic_DNA"/>
</dbReference>
<keyword evidence="2" id="KW-1133">Transmembrane helix</keyword>
<organism evidence="3 4">
    <name type="scientific">Pseudoneurospora amorphoporcata</name>
    <dbReference type="NCBI Taxonomy" id="241081"/>
    <lineage>
        <taxon>Eukaryota</taxon>
        <taxon>Fungi</taxon>
        <taxon>Dikarya</taxon>
        <taxon>Ascomycota</taxon>
        <taxon>Pezizomycotina</taxon>
        <taxon>Sordariomycetes</taxon>
        <taxon>Sordariomycetidae</taxon>
        <taxon>Sordariales</taxon>
        <taxon>Sordariaceae</taxon>
        <taxon>Pseudoneurospora</taxon>
    </lineage>
</organism>
<proteinExistence type="predicted"/>
<feature type="region of interest" description="Disordered" evidence="1">
    <location>
        <begin position="1"/>
        <end position="37"/>
    </location>
</feature>
<name>A0AAN6NQK1_9PEZI</name>
<feature type="non-terminal residue" evidence="3">
    <location>
        <position position="1"/>
    </location>
</feature>
<feature type="non-terminal residue" evidence="3">
    <location>
        <position position="114"/>
    </location>
</feature>
<sequence length="114" mass="12611">VAFPSQHKIHFHHDPESALPPRPSHTPIQHQNDTISREDLPNKRQLLIFSLCRFSSSLSNILVLPYLFHLVRSAVSTSSTPSLAADNDDIVTYYTSIPTTALVSIYAGVLVAAF</sequence>
<accession>A0AAN6NQK1</accession>
<feature type="transmembrane region" description="Helical" evidence="2">
    <location>
        <begin position="46"/>
        <end position="71"/>
    </location>
</feature>
<dbReference type="Proteomes" id="UP001303222">
    <property type="component" value="Unassembled WGS sequence"/>
</dbReference>
<evidence type="ECO:0000313" key="3">
    <source>
        <dbReference type="EMBL" id="KAK3950274.1"/>
    </source>
</evidence>
<evidence type="ECO:0000313" key="4">
    <source>
        <dbReference type="Proteomes" id="UP001303222"/>
    </source>
</evidence>
<reference evidence="3" key="1">
    <citation type="journal article" date="2023" name="Mol. Phylogenet. Evol.">
        <title>Genome-scale phylogeny and comparative genomics of the fungal order Sordariales.</title>
        <authorList>
            <person name="Hensen N."/>
            <person name="Bonometti L."/>
            <person name="Westerberg I."/>
            <person name="Brannstrom I.O."/>
            <person name="Guillou S."/>
            <person name="Cros-Aarteil S."/>
            <person name="Calhoun S."/>
            <person name="Haridas S."/>
            <person name="Kuo A."/>
            <person name="Mondo S."/>
            <person name="Pangilinan J."/>
            <person name="Riley R."/>
            <person name="LaButti K."/>
            <person name="Andreopoulos B."/>
            <person name="Lipzen A."/>
            <person name="Chen C."/>
            <person name="Yan M."/>
            <person name="Daum C."/>
            <person name="Ng V."/>
            <person name="Clum A."/>
            <person name="Steindorff A."/>
            <person name="Ohm R.A."/>
            <person name="Martin F."/>
            <person name="Silar P."/>
            <person name="Natvig D.O."/>
            <person name="Lalanne C."/>
            <person name="Gautier V."/>
            <person name="Ament-Velasquez S.L."/>
            <person name="Kruys A."/>
            <person name="Hutchinson M.I."/>
            <person name="Powell A.J."/>
            <person name="Barry K."/>
            <person name="Miller A.N."/>
            <person name="Grigoriev I.V."/>
            <person name="Debuchy R."/>
            <person name="Gladieux P."/>
            <person name="Hiltunen Thoren M."/>
            <person name="Johannesson H."/>
        </authorList>
    </citation>
    <scope>NUCLEOTIDE SEQUENCE</scope>
    <source>
        <strain evidence="3">CBS 626.80</strain>
    </source>
</reference>
<gene>
    <name evidence="3" type="ORF">QBC32DRAFT_189499</name>
</gene>
<dbReference type="AlphaFoldDB" id="A0AAN6NQK1"/>
<comment type="caution">
    <text evidence="3">The sequence shown here is derived from an EMBL/GenBank/DDBJ whole genome shotgun (WGS) entry which is preliminary data.</text>
</comment>
<reference evidence="3" key="2">
    <citation type="submission" date="2023-06" db="EMBL/GenBank/DDBJ databases">
        <authorList>
            <consortium name="Lawrence Berkeley National Laboratory"/>
            <person name="Mondo S.J."/>
            <person name="Hensen N."/>
            <person name="Bonometti L."/>
            <person name="Westerberg I."/>
            <person name="Brannstrom I.O."/>
            <person name="Guillou S."/>
            <person name="Cros-Aarteil S."/>
            <person name="Calhoun S."/>
            <person name="Haridas S."/>
            <person name="Kuo A."/>
            <person name="Pangilinan J."/>
            <person name="Riley R."/>
            <person name="Labutti K."/>
            <person name="Andreopoulos B."/>
            <person name="Lipzen A."/>
            <person name="Chen C."/>
            <person name="Yanf M."/>
            <person name="Daum C."/>
            <person name="Ng V."/>
            <person name="Clum A."/>
            <person name="Steindorff A."/>
            <person name="Ohm R."/>
            <person name="Martin F."/>
            <person name="Silar P."/>
            <person name="Natvig D."/>
            <person name="Lalanne C."/>
            <person name="Gautier V."/>
            <person name="Ament-Velasquez S.L."/>
            <person name="Kruys A."/>
            <person name="Hutchinson M.I."/>
            <person name="Powell A.J."/>
            <person name="Barry K."/>
            <person name="Miller A.N."/>
            <person name="Grigoriev I.V."/>
            <person name="Debuchy R."/>
            <person name="Gladieux P."/>
            <person name="Thoren M.H."/>
            <person name="Johannesson H."/>
        </authorList>
    </citation>
    <scope>NUCLEOTIDE SEQUENCE</scope>
    <source>
        <strain evidence="3">CBS 626.80</strain>
    </source>
</reference>